<feature type="transmembrane region" description="Helical" evidence="1">
    <location>
        <begin position="6"/>
        <end position="28"/>
    </location>
</feature>
<dbReference type="Proteomes" id="UP000240987">
    <property type="component" value="Unassembled WGS sequence"/>
</dbReference>
<keyword evidence="1" id="KW-0812">Transmembrane</keyword>
<dbReference type="EMBL" id="PYMJ01000030">
    <property type="protein sequence ID" value="PSU45450.1"/>
    <property type="molecule type" value="Genomic_DNA"/>
</dbReference>
<keyword evidence="1" id="KW-1133">Transmembrane helix</keyword>
<accession>A0A2T3J9F5</accession>
<keyword evidence="3" id="KW-1185">Reference proteome</keyword>
<evidence type="ECO:0000313" key="2">
    <source>
        <dbReference type="EMBL" id="PSU45450.1"/>
    </source>
</evidence>
<dbReference type="RefSeq" id="WP_107244716.1">
    <property type="nucleotide sequence ID" value="NZ_PYMJ01000030.1"/>
</dbReference>
<evidence type="ECO:0000313" key="3">
    <source>
        <dbReference type="Proteomes" id="UP000240987"/>
    </source>
</evidence>
<proteinExistence type="predicted"/>
<protein>
    <submittedName>
        <fullName evidence="2">Uncharacterized protein</fullName>
    </submittedName>
</protein>
<reference evidence="2 3" key="1">
    <citation type="submission" date="2018-01" db="EMBL/GenBank/DDBJ databases">
        <title>Whole genome sequencing of Histamine producing bacteria.</title>
        <authorList>
            <person name="Butler K."/>
        </authorList>
    </citation>
    <scope>NUCLEOTIDE SEQUENCE [LARGE SCALE GENOMIC DNA]</scope>
    <source>
        <strain evidence="2 3">JCM 12947</strain>
    </source>
</reference>
<dbReference type="OrthoDB" id="9866069at2"/>
<sequence length="125" mass="14154">MQELLGIFNAIATFTCYVILVLLFIKLYDGHGVELIKLKALRAGDRESYLVPLIFNRPTNLVNMPLYLFRFLKSDYVKVTADQVGDVTWECNGATWTVHIANNTKIVGLSSINPFIQMKEDLNKG</sequence>
<name>A0A2T3J9F5_9GAMM</name>
<keyword evidence="1" id="KW-0472">Membrane</keyword>
<comment type="caution">
    <text evidence="2">The sequence shown here is derived from an EMBL/GenBank/DDBJ whole genome shotgun (WGS) entry which is preliminary data.</text>
</comment>
<gene>
    <name evidence="2" type="ORF">C9J12_22345</name>
</gene>
<evidence type="ECO:0000256" key="1">
    <source>
        <dbReference type="SAM" id="Phobius"/>
    </source>
</evidence>
<organism evidence="2 3">
    <name type="scientific">Photobacterium frigidiphilum</name>
    <dbReference type="NCBI Taxonomy" id="264736"/>
    <lineage>
        <taxon>Bacteria</taxon>
        <taxon>Pseudomonadati</taxon>
        <taxon>Pseudomonadota</taxon>
        <taxon>Gammaproteobacteria</taxon>
        <taxon>Vibrionales</taxon>
        <taxon>Vibrionaceae</taxon>
        <taxon>Photobacterium</taxon>
    </lineage>
</organism>
<dbReference type="AlphaFoldDB" id="A0A2T3J9F5"/>